<dbReference type="PANTHER" id="PTHR11669:SF8">
    <property type="entry name" value="DNA POLYMERASE III SUBUNIT DELTA"/>
    <property type="match status" value="1"/>
</dbReference>
<dbReference type="Gene3D" id="3.40.50.300">
    <property type="entry name" value="P-loop containing nucleotide triphosphate hydrolases"/>
    <property type="match status" value="1"/>
</dbReference>
<keyword evidence="2" id="KW-0239">DNA-directed DNA polymerase</keyword>
<dbReference type="EMBL" id="CP092900">
    <property type="protein sequence ID" value="UTC24147.1"/>
    <property type="molecule type" value="Genomic_DNA"/>
</dbReference>
<dbReference type="Pfam" id="PF13177">
    <property type="entry name" value="DNA_pol3_delta2"/>
    <property type="match status" value="1"/>
</dbReference>
<dbReference type="RefSeq" id="WP_258567931.1">
    <property type="nucleotide sequence ID" value="NZ_CP092900.1"/>
</dbReference>
<organism evidence="4 5">
    <name type="scientific">Candidatus Comchoanobacter bicostacola</name>
    <dbReference type="NCBI Taxonomy" id="2919598"/>
    <lineage>
        <taxon>Bacteria</taxon>
        <taxon>Pseudomonadati</taxon>
        <taxon>Pseudomonadota</taxon>
        <taxon>Gammaproteobacteria</taxon>
        <taxon>Candidatus Comchoanobacterales</taxon>
        <taxon>Candidatus Comchoanobacteraceae</taxon>
        <taxon>Candidatus Comchoanobacter</taxon>
    </lineage>
</organism>
<dbReference type="PANTHER" id="PTHR11669">
    <property type="entry name" value="REPLICATION FACTOR C / DNA POLYMERASE III GAMMA-TAU SUBUNIT"/>
    <property type="match status" value="1"/>
</dbReference>
<dbReference type="SUPFAM" id="SSF52540">
    <property type="entry name" value="P-loop containing nucleoside triphosphate hydrolases"/>
    <property type="match status" value="1"/>
</dbReference>
<evidence type="ECO:0000256" key="2">
    <source>
        <dbReference type="ARBA" id="ARBA00022932"/>
    </source>
</evidence>
<dbReference type="InterPro" id="IPR050238">
    <property type="entry name" value="DNA_Rep/Repair_Clamp_Loader"/>
</dbReference>
<keyword evidence="2" id="KW-0808">Transferase</keyword>
<evidence type="ECO:0000256" key="1">
    <source>
        <dbReference type="ARBA" id="ARBA00012417"/>
    </source>
</evidence>
<gene>
    <name evidence="4" type="ORF">MMH89_02775</name>
</gene>
<accession>A0ABY5DK18</accession>
<comment type="catalytic activity">
    <reaction evidence="3">
        <text>DNA(n) + a 2'-deoxyribonucleoside 5'-triphosphate = DNA(n+1) + diphosphate</text>
        <dbReference type="Rhea" id="RHEA:22508"/>
        <dbReference type="Rhea" id="RHEA-COMP:17339"/>
        <dbReference type="Rhea" id="RHEA-COMP:17340"/>
        <dbReference type="ChEBI" id="CHEBI:33019"/>
        <dbReference type="ChEBI" id="CHEBI:61560"/>
        <dbReference type="ChEBI" id="CHEBI:173112"/>
        <dbReference type="EC" id="2.7.7.7"/>
    </reaction>
</comment>
<evidence type="ECO:0000313" key="5">
    <source>
        <dbReference type="Proteomes" id="UP001055955"/>
    </source>
</evidence>
<proteinExistence type="predicted"/>
<dbReference type="Proteomes" id="UP001055955">
    <property type="component" value="Chromosome"/>
</dbReference>
<protein>
    <recommendedName>
        <fullName evidence="1">DNA-directed DNA polymerase</fullName>
        <ecNumber evidence="1">2.7.7.7</ecNumber>
    </recommendedName>
</protein>
<dbReference type="InterPro" id="IPR027417">
    <property type="entry name" value="P-loop_NTPase"/>
</dbReference>
<dbReference type="EC" id="2.7.7.7" evidence="1"/>
<evidence type="ECO:0000256" key="3">
    <source>
        <dbReference type="ARBA" id="ARBA00049244"/>
    </source>
</evidence>
<sequence length="250" mass="28214">MSRISEQSLLDRVLTDNIDELPTGVLCSGLQYSDQNQLINKIRTALLAKGHQDLYVFASEDNRSIAIDQVRVLVDRLSRVAVSGCHWVIISGVDYMHVSAANALLKILEEPPGKTHFILFSASENRVLNTIRSRVQKLYINRAGVSLSSQREELISKLVSIMHSENIFCSVHAEIEDGHDAISALMELINRMIVSGSHDKLLWKYYDELLSVYRLNAQRSCMNHSMLLDRVALILQYCANHQSCRAYQAA</sequence>
<reference evidence="4 5" key="1">
    <citation type="journal article" date="2022" name="Nat. Microbiol.">
        <title>The microbiome of a bacterivorous marine choanoflagellate contains a resource-demanding obligate bacterial associate.</title>
        <authorList>
            <person name="Needham D.M."/>
            <person name="Poirier C."/>
            <person name="Bachy C."/>
            <person name="George E.E."/>
            <person name="Wilken S."/>
            <person name="Yung C.C.M."/>
            <person name="Limardo A.J."/>
            <person name="Morando M."/>
            <person name="Sudek L."/>
            <person name="Malmstrom R.R."/>
            <person name="Keeling P.J."/>
            <person name="Santoro A.E."/>
            <person name="Worden A.Z."/>
        </authorList>
    </citation>
    <scope>NUCLEOTIDE SEQUENCE [LARGE SCALE GENOMIC DNA]</scope>
    <source>
        <strain evidence="4 5">Comchoano-1</strain>
    </source>
</reference>
<keyword evidence="5" id="KW-1185">Reference proteome</keyword>
<keyword evidence="2" id="KW-0548">Nucleotidyltransferase</keyword>
<name>A0ABY5DK18_9GAMM</name>
<evidence type="ECO:0000313" key="4">
    <source>
        <dbReference type="EMBL" id="UTC24147.1"/>
    </source>
</evidence>